<dbReference type="SUPFAM" id="SSF89796">
    <property type="entry name" value="CoA-transferase family III (CaiB/BaiF)"/>
    <property type="match status" value="1"/>
</dbReference>
<dbReference type="Proteomes" id="UP000630528">
    <property type="component" value="Unassembled WGS sequence"/>
</dbReference>
<accession>A0A934TU73</accession>
<reference evidence="2" key="2">
    <citation type="submission" date="2021-01" db="EMBL/GenBank/DDBJ databases">
        <authorList>
            <person name="Kang M."/>
        </authorList>
    </citation>
    <scope>NUCLEOTIDE SEQUENCE</scope>
    <source>
        <strain evidence="2">KACC 17527</strain>
    </source>
</reference>
<sequence>MLQGIKVLSFTHFLQGPSAVQMLADVGADVVKIEPPQGAFERGWAGFDAFQEGVSVFFLLGNRNQRAIQLDLRNEKAREVVRRLVREADVLVENYRPGVLAKLGFGYEDCRKLNPRIVYCSCTGYGSTGPYQKRPGQDLLLQAMSGMAMLSGDGESAPTPVGSAVVDQHAAALAAFGVLAALHQRDRTREGCMVESNLLNAALDLQIEPFTYFLNKGPLWKRSSPAMGSRFHPAPYGVYRTADGWIAISLTTTAKLAAAFDSPELAAFDDPKDTVRKRDEIHQLVSKAVRARTTAAVMQLFDQQDIWYAPVNDYEQVADDPQVRHNGVVMEIDHPQAGPVRLMAHPVRYNGKAPALRRQPPQLGEHTREVLAEAGYSAGEIDALLSERVAIAAAEKAQA</sequence>
<name>A0A934TU73_9BURK</name>
<organism evidence="2 3">
    <name type="scientific">Ramlibacter ginsenosidimutans</name>
    <dbReference type="NCBI Taxonomy" id="502333"/>
    <lineage>
        <taxon>Bacteria</taxon>
        <taxon>Pseudomonadati</taxon>
        <taxon>Pseudomonadota</taxon>
        <taxon>Betaproteobacteria</taxon>
        <taxon>Burkholderiales</taxon>
        <taxon>Comamonadaceae</taxon>
        <taxon>Ramlibacter</taxon>
    </lineage>
</organism>
<dbReference type="Pfam" id="PF02515">
    <property type="entry name" value="CoA_transf_3"/>
    <property type="match status" value="1"/>
</dbReference>
<dbReference type="EMBL" id="JAEPWM010000005">
    <property type="protein sequence ID" value="MBK6007096.1"/>
    <property type="molecule type" value="Genomic_DNA"/>
</dbReference>
<dbReference type="PANTHER" id="PTHR48207:SF4">
    <property type="entry name" value="BLL6097 PROTEIN"/>
    <property type="match status" value="1"/>
</dbReference>
<protein>
    <submittedName>
        <fullName evidence="2">CoA transferase</fullName>
    </submittedName>
</protein>
<proteinExistence type="predicted"/>
<keyword evidence="3" id="KW-1185">Reference proteome</keyword>
<evidence type="ECO:0000313" key="2">
    <source>
        <dbReference type="EMBL" id="MBK6007096.1"/>
    </source>
</evidence>
<dbReference type="InterPro" id="IPR044855">
    <property type="entry name" value="CoA-Trfase_III_dom3_sf"/>
</dbReference>
<dbReference type="Gene3D" id="3.40.50.10540">
    <property type="entry name" value="Crotonobetainyl-coa:carnitine coa-transferase, domain 1"/>
    <property type="match status" value="1"/>
</dbReference>
<evidence type="ECO:0000256" key="1">
    <source>
        <dbReference type="ARBA" id="ARBA00022679"/>
    </source>
</evidence>
<keyword evidence="1 2" id="KW-0808">Transferase</keyword>
<evidence type="ECO:0000313" key="3">
    <source>
        <dbReference type="Proteomes" id="UP000630528"/>
    </source>
</evidence>
<dbReference type="Gene3D" id="3.30.1540.10">
    <property type="entry name" value="formyl-coa transferase, domain 3"/>
    <property type="match status" value="1"/>
</dbReference>
<dbReference type="GO" id="GO:0008410">
    <property type="term" value="F:CoA-transferase activity"/>
    <property type="evidence" value="ECO:0007669"/>
    <property type="project" value="TreeGrafter"/>
</dbReference>
<gene>
    <name evidence="2" type="ORF">JJB11_13420</name>
</gene>
<comment type="caution">
    <text evidence="2">The sequence shown here is derived from an EMBL/GenBank/DDBJ whole genome shotgun (WGS) entry which is preliminary data.</text>
</comment>
<reference evidence="2" key="1">
    <citation type="journal article" date="2012" name="J. Microbiol. Biotechnol.">
        <title>Ramlibacter ginsenosidimutans sp. nov., with ginsenoside-converting activity.</title>
        <authorList>
            <person name="Wang L."/>
            <person name="An D.S."/>
            <person name="Kim S.G."/>
            <person name="Jin F.X."/>
            <person name="Kim S.C."/>
            <person name="Lee S.T."/>
            <person name="Im W.T."/>
        </authorList>
    </citation>
    <scope>NUCLEOTIDE SEQUENCE</scope>
    <source>
        <strain evidence="2">KACC 17527</strain>
    </source>
</reference>
<dbReference type="InterPro" id="IPR023606">
    <property type="entry name" value="CoA-Trfase_III_dom_1_sf"/>
</dbReference>
<dbReference type="InterPro" id="IPR003673">
    <property type="entry name" value="CoA-Trfase_fam_III"/>
</dbReference>
<dbReference type="RefSeq" id="WP_201171898.1">
    <property type="nucleotide sequence ID" value="NZ_JAEPWM010000005.1"/>
</dbReference>
<dbReference type="AlphaFoldDB" id="A0A934TU73"/>
<dbReference type="PANTHER" id="PTHR48207">
    <property type="entry name" value="SUCCINATE--HYDROXYMETHYLGLUTARATE COA-TRANSFERASE"/>
    <property type="match status" value="1"/>
</dbReference>
<dbReference type="InterPro" id="IPR050483">
    <property type="entry name" value="CoA-transferase_III_domain"/>
</dbReference>